<accession>A0A8K1D554</accession>
<protein>
    <submittedName>
        <fullName evidence="1">Uncharacterized protein</fullName>
    </submittedName>
</protein>
<keyword evidence="2" id="KW-1185">Reference proteome</keyword>
<organism evidence="1 2">
    <name type="scientific">Zosterops borbonicus</name>
    <dbReference type="NCBI Taxonomy" id="364589"/>
    <lineage>
        <taxon>Eukaryota</taxon>
        <taxon>Metazoa</taxon>
        <taxon>Chordata</taxon>
        <taxon>Craniata</taxon>
        <taxon>Vertebrata</taxon>
        <taxon>Euteleostomi</taxon>
        <taxon>Archelosauria</taxon>
        <taxon>Archosauria</taxon>
        <taxon>Dinosauria</taxon>
        <taxon>Saurischia</taxon>
        <taxon>Theropoda</taxon>
        <taxon>Coelurosauria</taxon>
        <taxon>Aves</taxon>
        <taxon>Neognathae</taxon>
        <taxon>Neoaves</taxon>
        <taxon>Telluraves</taxon>
        <taxon>Australaves</taxon>
        <taxon>Passeriformes</taxon>
        <taxon>Sylvioidea</taxon>
        <taxon>Zosteropidae</taxon>
        <taxon>Zosterops</taxon>
    </lineage>
</organism>
<evidence type="ECO:0000313" key="2">
    <source>
        <dbReference type="Proteomes" id="UP000796761"/>
    </source>
</evidence>
<evidence type="ECO:0000313" key="1">
    <source>
        <dbReference type="EMBL" id="TRZ05307.1"/>
    </source>
</evidence>
<gene>
    <name evidence="1" type="ORF">HGM15179_021800</name>
</gene>
<dbReference type="AlphaFoldDB" id="A0A8K1D554"/>
<sequence length="113" mass="12655">GRLVAMAHDKEPQVALEVLKLLTELDSSKFRELGKNGKEGLELGPKNPRFWGEFGNLGVGNSGNGIEEPQNSQNSWEFLKFLGILRNQEEILVKKGLEMGEKMEIGFHECQKS</sequence>
<proteinExistence type="predicted"/>
<name>A0A8K1D554_9PASS</name>
<reference evidence="1" key="1">
    <citation type="submission" date="2019-04" db="EMBL/GenBank/DDBJ databases">
        <title>Genome assembly of Zosterops borbonicus 15179.</title>
        <authorList>
            <person name="Leroy T."/>
            <person name="Anselmetti Y."/>
            <person name="Tilak M.-K."/>
            <person name="Nabholz B."/>
        </authorList>
    </citation>
    <scope>NUCLEOTIDE SEQUENCE</scope>
    <source>
        <strain evidence="1">HGM_15179</strain>
        <tissue evidence="1">Muscle</tissue>
    </source>
</reference>
<dbReference type="Proteomes" id="UP000796761">
    <property type="component" value="Unassembled WGS sequence"/>
</dbReference>
<feature type="non-terminal residue" evidence="1">
    <location>
        <position position="1"/>
    </location>
</feature>
<comment type="caution">
    <text evidence="1">The sequence shown here is derived from an EMBL/GenBank/DDBJ whole genome shotgun (WGS) entry which is preliminary data.</text>
</comment>
<dbReference type="EMBL" id="SWJQ01005015">
    <property type="protein sequence ID" value="TRZ05307.1"/>
    <property type="molecule type" value="Genomic_DNA"/>
</dbReference>